<name>A0A0U2X3G5_9BACT</name>
<proteinExistence type="predicted"/>
<organism evidence="2">
    <name type="scientific">uncultured bacterium EIL4H10</name>
    <dbReference type="NCBI Taxonomy" id="1768203"/>
    <lineage>
        <taxon>Bacteria</taxon>
        <taxon>environmental samples</taxon>
    </lineage>
</organism>
<feature type="signal peptide" evidence="1">
    <location>
        <begin position="1"/>
        <end position="22"/>
    </location>
</feature>
<dbReference type="PANTHER" id="PTHR35716">
    <property type="entry name" value="OS05G0574700 PROTEIN-RELATED"/>
    <property type="match status" value="1"/>
</dbReference>
<evidence type="ECO:0000256" key="1">
    <source>
        <dbReference type="SAM" id="SignalP"/>
    </source>
</evidence>
<reference evidence="2" key="1">
    <citation type="journal article" date="2016" name="ISME J.">
        <title>Functional metagenomic screen reveals new and diverse microbial rhodopsins.</title>
        <authorList>
            <person name="Pushkarev A."/>
            <person name="Beja O."/>
        </authorList>
    </citation>
    <scope>NUCLEOTIDE SEQUENCE</scope>
</reference>
<evidence type="ECO:0000313" key="2">
    <source>
        <dbReference type="EMBL" id="ALS56266.1"/>
    </source>
</evidence>
<accession>A0A0U2X3G5</accession>
<feature type="chain" id="PRO_5006834069" description="DUF4864 domain-containing protein" evidence="1">
    <location>
        <begin position="23"/>
        <end position="155"/>
    </location>
</feature>
<keyword evidence="1" id="KW-0732">Signal</keyword>
<sequence>MLHHTILGVFLTVLFFSTAARAAEMVYPNPDIAPAEVIAIQLNGLQYNDTPETDAGIRQTWAFAHPRNRTMTGPLPRFANMLKGPGYNMMLNHASHQIVPANSGDGWRQFDVFMEAGNGKVLQFAWIVEKVTEGRYKDCWMTTAVSAPQPAGQGS</sequence>
<dbReference type="EMBL" id="KT201092">
    <property type="protein sequence ID" value="ALS56266.1"/>
    <property type="molecule type" value="Genomic_DNA"/>
</dbReference>
<dbReference type="AlphaFoldDB" id="A0A0U2X3G5"/>
<protein>
    <recommendedName>
        <fullName evidence="3">DUF4864 domain-containing protein</fullName>
    </recommendedName>
</protein>
<evidence type="ECO:0008006" key="3">
    <source>
        <dbReference type="Google" id="ProtNLM"/>
    </source>
</evidence>